<evidence type="ECO:0000259" key="8">
    <source>
        <dbReference type="Pfam" id="PF08439"/>
    </source>
</evidence>
<accession>A0ABS0LRP7</accession>
<comment type="cofactor">
    <cofactor evidence="6">
        <name>Zn(2+)</name>
        <dbReference type="ChEBI" id="CHEBI:29105"/>
    </cofactor>
    <text evidence="6">Binds 1 zinc ion.</text>
</comment>
<feature type="domain" description="Oligopeptidase F N-terminal" evidence="8">
    <location>
        <begin position="113"/>
        <end position="181"/>
    </location>
</feature>
<dbReference type="NCBIfam" id="TIGR00181">
    <property type="entry name" value="pepF"/>
    <property type="match status" value="1"/>
</dbReference>
<keyword evidence="4 6" id="KW-0862">Zinc</keyword>
<proteinExistence type="inferred from homology"/>
<dbReference type="PANTHER" id="PTHR11804">
    <property type="entry name" value="PROTEASE M3 THIMET OLIGOPEPTIDASE-RELATED"/>
    <property type="match status" value="1"/>
</dbReference>
<evidence type="ECO:0000256" key="3">
    <source>
        <dbReference type="ARBA" id="ARBA00022801"/>
    </source>
</evidence>
<keyword evidence="5 6" id="KW-0482">Metalloprotease</keyword>
<dbReference type="Pfam" id="PF01432">
    <property type="entry name" value="Peptidase_M3"/>
    <property type="match status" value="1"/>
</dbReference>
<protein>
    <recommendedName>
        <fullName evidence="6">Oligopeptidase F</fullName>
        <ecNumber evidence="6">3.4.24.-</ecNumber>
    </recommendedName>
</protein>
<dbReference type="Proteomes" id="UP000721415">
    <property type="component" value="Unassembled WGS sequence"/>
</dbReference>
<reference evidence="9 10" key="1">
    <citation type="submission" date="2020-07" db="EMBL/GenBank/DDBJ databases">
        <title>Facklamia lactis sp. nov., isolated from raw milk.</title>
        <authorList>
            <person name="Doll E.V."/>
            <person name="Huptas C."/>
            <person name="Staib L."/>
            <person name="Wenning M."/>
            <person name="Scherer S."/>
        </authorList>
    </citation>
    <scope>NUCLEOTIDE SEQUENCE [LARGE SCALE GENOMIC DNA]</scope>
    <source>
        <strain evidence="9 10">DSM 111018</strain>
    </source>
</reference>
<evidence type="ECO:0000256" key="6">
    <source>
        <dbReference type="RuleBase" id="RU368091"/>
    </source>
</evidence>
<evidence type="ECO:0000256" key="1">
    <source>
        <dbReference type="ARBA" id="ARBA00022670"/>
    </source>
</evidence>
<dbReference type="Gene3D" id="1.10.1370.20">
    <property type="entry name" value="Oligoendopeptidase f, C-terminal domain"/>
    <property type="match status" value="1"/>
</dbReference>
<dbReference type="InterPro" id="IPR004438">
    <property type="entry name" value="Peptidase_M3B"/>
</dbReference>
<gene>
    <name evidence="9" type="primary">pepF</name>
    <name evidence="9" type="ORF">HZY91_08005</name>
</gene>
<keyword evidence="3 6" id="KW-0378">Hydrolase</keyword>
<evidence type="ECO:0000313" key="9">
    <source>
        <dbReference type="EMBL" id="MBG9986840.1"/>
    </source>
</evidence>
<feature type="domain" description="Peptidase M3A/M3B catalytic" evidence="7">
    <location>
        <begin position="206"/>
        <end position="583"/>
    </location>
</feature>
<keyword evidence="10" id="KW-1185">Reference proteome</keyword>
<evidence type="ECO:0000259" key="7">
    <source>
        <dbReference type="Pfam" id="PF01432"/>
    </source>
</evidence>
<evidence type="ECO:0000256" key="2">
    <source>
        <dbReference type="ARBA" id="ARBA00022723"/>
    </source>
</evidence>
<name>A0ABS0LRP7_9LACT</name>
<dbReference type="InterPro" id="IPR001567">
    <property type="entry name" value="Pept_M3A_M3B_dom"/>
</dbReference>
<dbReference type="PANTHER" id="PTHR11804:SF45">
    <property type="entry name" value="SIMILAR TO OLIGOENDOPEPTIDASE"/>
    <property type="match status" value="1"/>
</dbReference>
<organism evidence="9 10">
    <name type="scientific">Facklamia lactis</name>
    <dbReference type="NCBI Taxonomy" id="2749967"/>
    <lineage>
        <taxon>Bacteria</taxon>
        <taxon>Bacillati</taxon>
        <taxon>Bacillota</taxon>
        <taxon>Bacilli</taxon>
        <taxon>Lactobacillales</taxon>
        <taxon>Aerococcaceae</taxon>
        <taxon>Facklamia</taxon>
    </lineage>
</organism>
<dbReference type="EMBL" id="JACBXQ010000004">
    <property type="protein sequence ID" value="MBG9986840.1"/>
    <property type="molecule type" value="Genomic_DNA"/>
</dbReference>
<dbReference type="RefSeq" id="WP_197115750.1">
    <property type="nucleotide sequence ID" value="NZ_JACBXQ010000004.1"/>
</dbReference>
<sequence length="595" mass="68926">MNSLPMRSELNQKELWDLSLLYANQQEFEEAIQAYLFNLDEIIKYRGKLGQAENLYQVLVLYESMLEEYSKIWHYGSLGYEVDRKNQRYEHNVAQVEKLADRSGEILSFILVEIAGLDHSYLVNFMNSEQGKDFQHYIEEILYQKKNILSLEMEELLKGINSQLFNQYRLYTTMMYQDLKFDSFEVNGKTYPNTFAEFEGEYEVHSDPAIRKAAWESFHNGLSAYQFTAANNYISHVQTEKQISKIRGFDSVIDYLLFEQKVNRKAYDQQIDVIMKELSPVMQRYATILQENHELESMSLADIKTPFYNKNIQSISIAESRRMIEEAVSVLGDEYLEIVQKAFDQRWIDYPMNQSKTTGGFCSTVYQGPAYILLNWTGLLNEVLVLAHELGHAAHFCLSYKNQLALTPSPSMYFVEAPSTANEVIMCQYLMKQDIDETVKKSLIAEFISRTYFHNMVTHLLEAHFQRKVYQAIDDEQLLNAETLNQFFYDTLKEFWGDKVTINPGAELTWMRQPHYFMGLYSYTYSAGLTIGTQVGNKIASGDQDTINKWLQVLEAGGSMGPLELAKAVGVDMEKTDALRETIDYVQTLVDQLAK</sequence>
<comment type="function">
    <text evidence="6">Has oligopeptidase activity and degrades a variety of small bioactive peptides.</text>
</comment>
<dbReference type="InterPro" id="IPR045090">
    <property type="entry name" value="Pept_M3A_M3B"/>
</dbReference>
<keyword evidence="2 6" id="KW-0479">Metal-binding</keyword>
<dbReference type="Pfam" id="PF08439">
    <property type="entry name" value="Peptidase_M3_N"/>
    <property type="match status" value="1"/>
</dbReference>
<dbReference type="SUPFAM" id="SSF55486">
    <property type="entry name" value="Metalloproteases ('zincins'), catalytic domain"/>
    <property type="match status" value="1"/>
</dbReference>
<keyword evidence="1 6" id="KW-0645">Protease</keyword>
<dbReference type="InterPro" id="IPR042088">
    <property type="entry name" value="OligoPept_F_C"/>
</dbReference>
<evidence type="ECO:0000313" key="10">
    <source>
        <dbReference type="Proteomes" id="UP000721415"/>
    </source>
</evidence>
<comment type="similarity">
    <text evidence="6">Belongs to the peptidase M3B family.</text>
</comment>
<evidence type="ECO:0000256" key="5">
    <source>
        <dbReference type="ARBA" id="ARBA00023049"/>
    </source>
</evidence>
<evidence type="ECO:0000256" key="4">
    <source>
        <dbReference type="ARBA" id="ARBA00022833"/>
    </source>
</evidence>
<dbReference type="EC" id="3.4.24.-" evidence="6"/>
<comment type="caution">
    <text evidence="9">The sequence shown here is derived from an EMBL/GenBank/DDBJ whole genome shotgun (WGS) entry which is preliminary data.</text>
</comment>
<dbReference type="Gene3D" id="1.20.140.70">
    <property type="entry name" value="Oligopeptidase f, N-terminal domain"/>
    <property type="match status" value="1"/>
</dbReference>
<dbReference type="InterPro" id="IPR013647">
    <property type="entry name" value="OligopepF_N_dom"/>
</dbReference>